<protein>
    <recommendedName>
        <fullName evidence="2">DUF6534 domain-containing protein</fullName>
    </recommendedName>
</protein>
<organism evidence="3 4">
    <name type="scientific">Rhodofomes roseus</name>
    <dbReference type="NCBI Taxonomy" id="34475"/>
    <lineage>
        <taxon>Eukaryota</taxon>
        <taxon>Fungi</taxon>
        <taxon>Dikarya</taxon>
        <taxon>Basidiomycota</taxon>
        <taxon>Agaricomycotina</taxon>
        <taxon>Agaricomycetes</taxon>
        <taxon>Polyporales</taxon>
        <taxon>Rhodofomes</taxon>
    </lineage>
</organism>
<comment type="caution">
    <text evidence="3">The sequence shown here is derived from an EMBL/GenBank/DDBJ whole genome shotgun (WGS) entry which is preliminary data.</text>
</comment>
<name>A0A4Y9YBW9_9APHY</name>
<keyword evidence="1" id="KW-0812">Transmembrane</keyword>
<evidence type="ECO:0000259" key="2">
    <source>
        <dbReference type="Pfam" id="PF20152"/>
    </source>
</evidence>
<keyword evidence="1" id="KW-1133">Transmembrane helix</keyword>
<dbReference type="PANTHER" id="PTHR40465:SF1">
    <property type="entry name" value="DUF6534 DOMAIN-CONTAINING PROTEIN"/>
    <property type="match status" value="1"/>
</dbReference>
<dbReference type="PANTHER" id="PTHR40465">
    <property type="entry name" value="CHROMOSOME 1, WHOLE GENOME SHOTGUN SEQUENCE"/>
    <property type="match status" value="1"/>
</dbReference>
<feature type="transmembrane region" description="Helical" evidence="1">
    <location>
        <begin position="109"/>
        <end position="133"/>
    </location>
</feature>
<sequence>MSATAAEIAALGPIVRSTMGAIIIGMFFSSTFFGITLLQTYQYYDRYWSDAWWLKLFVSPLFNALDDILKAGVKVAVITILDALQLVTVVHANWWYLIGNYANPMALQYIPWSLGLETGLTSSIGFLVQTFFAMRVYILSRGNGWMTGLIMLCALSQFVIGVYYTAAGQHTQLAATIETIIWASTAALACSIAGDVLITLSMCYYLYLGRSGIASSDRMIHVLIKYTVNTGLLTTLSAICTIILSETLPSTYWDTMFYFVVSKCYVNSTLATLNAREKLRQRVITNVATGGTTTGSSAFRASLSFAPGRPAHSAFSNYTEDSTASMFSGTVVGSGRFVASDEEDKEARKDAAGGYLV</sequence>
<dbReference type="InterPro" id="IPR045339">
    <property type="entry name" value="DUF6534"/>
</dbReference>
<evidence type="ECO:0000256" key="1">
    <source>
        <dbReference type="SAM" id="Phobius"/>
    </source>
</evidence>
<feature type="transmembrane region" description="Helical" evidence="1">
    <location>
        <begin position="77"/>
        <end position="97"/>
    </location>
</feature>
<dbReference type="STRING" id="34475.A0A4Y9YBW9"/>
<reference evidence="3 4" key="1">
    <citation type="submission" date="2019-01" db="EMBL/GenBank/DDBJ databases">
        <title>Genome sequencing of the rare red list fungi Fomitopsis rosea.</title>
        <authorList>
            <person name="Buettner E."/>
            <person name="Kellner H."/>
        </authorList>
    </citation>
    <scope>NUCLEOTIDE SEQUENCE [LARGE SCALE GENOMIC DNA]</scope>
    <source>
        <strain evidence="3 4">DSM 105464</strain>
    </source>
</reference>
<feature type="transmembrane region" description="Helical" evidence="1">
    <location>
        <begin position="186"/>
        <end position="208"/>
    </location>
</feature>
<dbReference type="Pfam" id="PF20152">
    <property type="entry name" value="DUF6534"/>
    <property type="match status" value="1"/>
</dbReference>
<feature type="domain" description="DUF6534" evidence="2">
    <location>
        <begin position="191"/>
        <end position="277"/>
    </location>
</feature>
<dbReference type="Proteomes" id="UP000298390">
    <property type="component" value="Unassembled WGS sequence"/>
</dbReference>
<dbReference type="AlphaFoldDB" id="A0A4Y9YBW9"/>
<accession>A0A4Y9YBW9</accession>
<evidence type="ECO:0000313" key="3">
    <source>
        <dbReference type="EMBL" id="TFY60056.1"/>
    </source>
</evidence>
<keyword evidence="1" id="KW-0472">Membrane</keyword>
<evidence type="ECO:0000313" key="4">
    <source>
        <dbReference type="Proteomes" id="UP000298390"/>
    </source>
</evidence>
<dbReference type="EMBL" id="SEKV01000273">
    <property type="protein sequence ID" value="TFY60056.1"/>
    <property type="molecule type" value="Genomic_DNA"/>
</dbReference>
<proteinExistence type="predicted"/>
<feature type="transmembrane region" description="Helical" evidence="1">
    <location>
        <begin position="220"/>
        <end position="244"/>
    </location>
</feature>
<feature type="transmembrane region" description="Helical" evidence="1">
    <location>
        <begin position="145"/>
        <end position="166"/>
    </location>
</feature>
<gene>
    <name evidence="3" type="ORF">EVJ58_g5385</name>
</gene>
<feature type="transmembrane region" description="Helical" evidence="1">
    <location>
        <begin position="21"/>
        <end position="41"/>
    </location>
</feature>